<dbReference type="InterPro" id="IPR043519">
    <property type="entry name" value="NT_sf"/>
</dbReference>
<dbReference type="SUPFAM" id="SSF81301">
    <property type="entry name" value="Nucleotidyltransferase"/>
    <property type="match status" value="1"/>
</dbReference>
<feature type="compositionally biased region" description="Basic residues" evidence="1">
    <location>
        <begin position="45"/>
        <end position="56"/>
    </location>
</feature>
<sequence>MKYPAHTASSGTQDRMPGIGPDSGEEAGSPPPADSANATLPTPSRPRRLYDKRRNKGWVGCAEEISGPDHGVDTGHVDHPHEDPQSLPTELRPYLEELVRRTRTVCGPHLVSVFAVGSLALRDYRHGRSDADVTVVVEPSLPGPALHDLAGALSHPHLPCPAAGLELVVYGTDFLSRPSAAAGYLLDLITGPLLPNRADFDAARSPAFWYAIDRSVAHQTGLSLFGRPAREVIAAPERPHLLAAIRASVREHSDGEGHLADNRVLNGCRSVVFCRTGRWMAKRGAAREVALAEEDFRPLVEAAVRSFERPRSSAIPLPAAEVRTFLTWVHERVDQTARESGA</sequence>
<name>A0A499VB22_9ACTN</name>
<proteinExistence type="predicted"/>
<evidence type="ECO:0008006" key="4">
    <source>
        <dbReference type="Google" id="ProtNLM"/>
    </source>
</evidence>
<dbReference type="Proteomes" id="UP000463951">
    <property type="component" value="Chromosome"/>
</dbReference>
<evidence type="ECO:0000313" key="2">
    <source>
        <dbReference type="EMBL" id="BBJ46731.1"/>
    </source>
</evidence>
<protein>
    <recommendedName>
        <fullName evidence="4">Adenylyltransferase AadA C-terminal domain-containing protein</fullName>
    </recommendedName>
</protein>
<dbReference type="AlphaFoldDB" id="A0A499VB22"/>
<gene>
    <name evidence="2" type="ORF">SSPO_094490</name>
</gene>
<feature type="compositionally biased region" description="Basic and acidic residues" evidence="1">
    <location>
        <begin position="70"/>
        <end position="84"/>
    </location>
</feature>
<feature type="region of interest" description="Disordered" evidence="1">
    <location>
        <begin position="1"/>
        <end position="88"/>
    </location>
</feature>
<dbReference type="EMBL" id="AP019620">
    <property type="protein sequence ID" value="BBJ46731.1"/>
    <property type="molecule type" value="Genomic_DNA"/>
</dbReference>
<reference evidence="2 3" key="1">
    <citation type="journal article" date="2020" name="Int. J. Syst. Evol. Microbiol.">
        <title>Reclassification of Streptomyces castelarensis and Streptomyces sporoclivatus as later heterotypic synonyms of Streptomyces antimycoticus.</title>
        <authorList>
            <person name="Komaki H."/>
            <person name="Tamura T."/>
        </authorList>
    </citation>
    <scope>NUCLEOTIDE SEQUENCE [LARGE SCALE GENOMIC DNA]</scope>
    <source>
        <strain evidence="2 3">NBRC 100767</strain>
    </source>
</reference>
<accession>A0A499VB22</accession>
<evidence type="ECO:0000313" key="3">
    <source>
        <dbReference type="Proteomes" id="UP000463951"/>
    </source>
</evidence>
<evidence type="ECO:0000256" key="1">
    <source>
        <dbReference type="SAM" id="MobiDB-lite"/>
    </source>
</evidence>
<organism evidence="2 3">
    <name type="scientific">Streptomyces antimycoticus</name>
    <dbReference type="NCBI Taxonomy" id="68175"/>
    <lineage>
        <taxon>Bacteria</taxon>
        <taxon>Bacillati</taxon>
        <taxon>Actinomycetota</taxon>
        <taxon>Actinomycetes</taxon>
        <taxon>Kitasatosporales</taxon>
        <taxon>Streptomycetaceae</taxon>
        <taxon>Streptomyces</taxon>
        <taxon>Streptomyces violaceusniger group</taxon>
    </lineage>
</organism>